<dbReference type="CDD" id="cd08501">
    <property type="entry name" value="PBP2_Lpqw"/>
    <property type="match status" value="1"/>
</dbReference>
<evidence type="ECO:0000259" key="3">
    <source>
        <dbReference type="Pfam" id="PF00496"/>
    </source>
</evidence>
<name>A0ABP2DV46_9CORY</name>
<comment type="caution">
    <text evidence="4">The sequence shown here is derived from an EMBL/GenBank/DDBJ whole genome shotgun (WGS) entry which is preliminary data.</text>
</comment>
<keyword evidence="5" id="KW-1185">Reference proteome</keyword>
<dbReference type="Gene3D" id="3.10.105.10">
    <property type="entry name" value="Dipeptide-binding Protein, Domain 3"/>
    <property type="match status" value="1"/>
</dbReference>
<evidence type="ECO:0000256" key="1">
    <source>
        <dbReference type="SAM" id="MobiDB-lite"/>
    </source>
</evidence>
<evidence type="ECO:0000313" key="5">
    <source>
        <dbReference type="Proteomes" id="UP000006237"/>
    </source>
</evidence>
<dbReference type="EMBL" id="ACHF01000028">
    <property type="protein sequence ID" value="EEI63410.1"/>
    <property type="molecule type" value="Genomic_DNA"/>
</dbReference>
<accession>A0ABP2DV46</accession>
<feature type="domain" description="Solute-binding protein family 5" evidence="3">
    <location>
        <begin position="129"/>
        <end position="490"/>
    </location>
</feature>
<dbReference type="SUPFAM" id="SSF53850">
    <property type="entry name" value="Periplasmic binding protein-like II"/>
    <property type="match status" value="1"/>
</dbReference>
<dbReference type="InterPro" id="IPR039424">
    <property type="entry name" value="SBP_5"/>
</dbReference>
<dbReference type="Gene3D" id="3.90.76.10">
    <property type="entry name" value="Dipeptide-binding Protein, Domain 1"/>
    <property type="match status" value="1"/>
</dbReference>
<organism evidence="4 5">
    <name type="scientific">Corynebacterium glucuronolyticum ATCC 51866</name>
    <dbReference type="NCBI Taxonomy" id="548478"/>
    <lineage>
        <taxon>Bacteria</taxon>
        <taxon>Bacillati</taxon>
        <taxon>Actinomycetota</taxon>
        <taxon>Actinomycetes</taxon>
        <taxon>Mycobacteriales</taxon>
        <taxon>Corynebacteriaceae</taxon>
        <taxon>Corynebacterium</taxon>
    </lineage>
</organism>
<dbReference type="PANTHER" id="PTHR30290:SF65">
    <property type="entry name" value="MONOACYL PHOSPHATIDYLINOSITOL TETRAMANNOSIDE-BINDING PROTEIN LPQW-RELATED"/>
    <property type="match status" value="1"/>
</dbReference>
<dbReference type="PROSITE" id="PS51257">
    <property type="entry name" value="PROKAR_LIPOPROTEIN"/>
    <property type="match status" value="1"/>
</dbReference>
<protein>
    <submittedName>
        <fullName evidence="4">ABC transporter, substrate-binding protein, family 5</fullName>
    </submittedName>
</protein>
<keyword evidence="2" id="KW-0732">Signal</keyword>
<reference evidence="4 5" key="1">
    <citation type="submission" date="2009-01" db="EMBL/GenBank/DDBJ databases">
        <authorList>
            <person name="Qin X."/>
            <person name="Bachman B."/>
            <person name="Battles P."/>
            <person name="Bell A."/>
            <person name="Bess C."/>
            <person name="Bickham C."/>
            <person name="Chaboub L."/>
            <person name="Chen D."/>
            <person name="Coyle M."/>
            <person name="Deiros D.R."/>
            <person name="Dinh H."/>
            <person name="Forbes L."/>
            <person name="Fowler G."/>
            <person name="Francisco L."/>
            <person name="Fu Q."/>
            <person name="Gubbala S."/>
            <person name="Hale W."/>
            <person name="Han Y."/>
            <person name="Hemphill L."/>
            <person name="Highlander S.K."/>
            <person name="Hirani K."/>
            <person name="Hogues M."/>
            <person name="Jackson L."/>
            <person name="Jakkamsetti A."/>
            <person name="Javaid M."/>
            <person name="Jiang H."/>
            <person name="Korchina V."/>
            <person name="Kovar C."/>
            <person name="Lara F."/>
            <person name="Lee S."/>
            <person name="Mata R."/>
            <person name="Mathew T."/>
            <person name="Moen C."/>
            <person name="Morales K."/>
            <person name="Munidasa M."/>
            <person name="Nazareth L."/>
            <person name="Ngo R."/>
            <person name="Nguyen L."/>
            <person name="Okwuonu G."/>
            <person name="Ongeri F."/>
            <person name="Patil S."/>
            <person name="Petrosino J."/>
            <person name="Pham C."/>
            <person name="Pham P."/>
            <person name="Pu L.-L."/>
            <person name="Puazo M."/>
            <person name="Raj R."/>
            <person name="Reid J."/>
            <person name="Rouhana J."/>
            <person name="Saada N."/>
            <person name="Shang Y."/>
            <person name="Simmons D."/>
            <person name="Thornton R."/>
            <person name="Warren J."/>
            <person name="Weissenberger G."/>
            <person name="Zhang J."/>
            <person name="Zhang L."/>
            <person name="Zhou C."/>
            <person name="Zhu D."/>
            <person name="Muzny D."/>
            <person name="Worley K."/>
            <person name="Gibbs R."/>
        </authorList>
    </citation>
    <scope>NUCLEOTIDE SEQUENCE [LARGE SCALE GENOMIC DNA]</scope>
    <source>
        <strain evidence="4 5">ATCC 51866</strain>
    </source>
</reference>
<feature type="compositionally biased region" description="Polar residues" evidence="1">
    <location>
        <begin position="30"/>
        <end position="45"/>
    </location>
</feature>
<feature type="region of interest" description="Disordered" evidence="1">
    <location>
        <begin position="30"/>
        <end position="61"/>
    </location>
</feature>
<feature type="signal peptide" evidence="2">
    <location>
        <begin position="1"/>
        <end position="24"/>
    </location>
</feature>
<dbReference type="PANTHER" id="PTHR30290">
    <property type="entry name" value="PERIPLASMIC BINDING COMPONENT OF ABC TRANSPORTER"/>
    <property type="match status" value="1"/>
</dbReference>
<gene>
    <name evidence="4" type="ORF">HMPREF0293_1051</name>
</gene>
<dbReference type="Proteomes" id="UP000006237">
    <property type="component" value="Unassembled WGS sequence"/>
</dbReference>
<dbReference type="Pfam" id="PF00496">
    <property type="entry name" value="SBP_bac_5"/>
    <property type="match status" value="1"/>
</dbReference>
<feature type="compositionally biased region" description="Basic and acidic residues" evidence="1">
    <location>
        <begin position="46"/>
        <end position="55"/>
    </location>
</feature>
<evidence type="ECO:0000313" key="4">
    <source>
        <dbReference type="EMBL" id="EEI63410.1"/>
    </source>
</evidence>
<dbReference type="InterPro" id="IPR000914">
    <property type="entry name" value="SBP_5_dom"/>
</dbReference>
<dbReference type="Gene3D" id="3.40.190.10">
    <property type="entry name" value="Periplasmic binding protein-like II"/>
    <property type="match status" value="1"/>
</dbReference>
<proteinExistence type="predicted"/>
<evidence type="ECO:0000256" key="2">
    <source>
        <dbReference type="SAM" id="SignalP"/>
    </source>
</evidence>
<feature type="chain" id="PRO_5047515177" evidence="2">
    <location>
        <begin position="25"/>
        <end position="572"/>
    </location>
</feature>
<sequence>MRKNMKLRKTARAVVAIVASSALILTGCASQQGSEGSDSSASGKTNSKEQNKEEIPAGDFNETAYENVKDGGQIITAIAEISTQQNVWHADAPTYTRYLWTWYNPVVSLFTADGEFSPNDDYVTDVKEEMVDGNTVLTYTINDKAHFNDGTPIDWTTFETVWKINNGENEAYSPSATDGYEKIKSVTKGETDKQAVVTFDGPYPWWMSLFNYFAHPALKDPANYNDYVKKLHPEWGAGPYTVASADFNKGEVIFERNPEWWGNPGKLDQRIFRQMNPDASINAFKNGEIDYTPAGARDRFASVKDQPGTELKYGHRPFISLLTLNAKSPGLDELPVREAFATALDRQTLAKIWFQGLPFSDNPPGSLMFMTFQPDYKDLYSEVVQFDPEKSKQLLEDAGWKEGADGVREKDGKKLDFRYVLVGVDEITRNTAAATQKMLSDVGIKIEIVELPSNKWSEISTNRDFDILPMGITAGDAYAVAYFGQYYNSDSELNLSSTGDKEGDAKIKELQSLPTREEQIARSNELEKEFLAKFGLIPEFGGPAIQAQKEGLANVGAYGYAVVKPQNIGWKK</sequence>